<evidence type="ECO:0000259" key="2">
    <source>
        <dbReference type="PROSITE" id="PS50006"/>
    </source>
</evidence>
<gene>
    <name evidence="3" type="ORF">SAMN05443999_109114</name>
</gene>
<name>A0A1H7U0D8_9RHOB</name>
<proteinExistence type="predicted"/>
<feature type="region of interest" description="Disordered" evidence="1">
    <location>
        <begin position="179"/>
        <end position="204"/>
    </location>
</feature>
<dbReference type="STRING" id="1287727.SAMN05443999_109114"/>
<dbReference type="EMBL" id="FOAG01000009">
    <property type="protein sequence ID" value="SEL90264.1"/>
    <property type="molecule type" value="Genomic_DNA"/>
</dbReference>
<feature type="region of interest" description="Disordered" evidence="1">
    <location>
        <begin position="8"/>
        <end position="104"/>
    </location>
</feature>
<accession>A0A1H7U0D8</accession>
<feature type="compositionally biased region" description="Basic and acidic residues" evidence="1">
    <location>
        <begin position="21"/>
        <end position="34"/>
    </location>
</feature>
<dbReference type="InterPro" id="IPR000253">
    <property type="entry name" value="FHA_dom"/>
</dbReference>
<organism evidence="3 4">
    <name type="scientific">Roseovarius azorensis</name>
    <dbReference type="NCBI Taxonomy" id="1287727"/>
    <lineage>
        <taxon>Bacteria</taxon>
        <taxon>Pseudomonadati</taxon>
        <taxon>Pseudomonadota</taxon>
        <taxon>Alphaproteobacteria</taxon>
        <taxon>Rhodobacterales</taxon>
        <taxon>Roseobacteraceae</taxon>
        <taxon>Roseovarius</taxon>
    </lineage>
</organism>
<evidence type="ECO:0000313" key="3">
    <source>
        <dbReference type="EMBL" id="SEL90264.1"/>
    </source>
</evidence>
<dbReference type="RefSeq" id="WP_175544794.1">
    <property type="nucleotide sequence ID" value="NZ_FOAG01000009.1"/>
</dbReference>
<dbReference type="CDD" id="cd00060">
    <property type="entry name" value="FHA"/>
    <property type="match status" value="1"/>
</dbReference>
<dbReference type="Gene3D" id="2.60.200.20">
    <property type="match status" value="1"/>
</dbReference>
<reference evidence="3 4" key="1">
    <citation type="submission" date="2016-10" db="EMBL/GenBank/DDBJ databases">
        <authorList>
            <person name="de Groot N.N."/>
        </authorList>
    </citation>
    <scope>NUCLEOTIDE SEQUENCE [LARGE SCALE GENOMIC DNA]</scope>
    <source>
        <strain evidence="3 4">DSM 100674</strain>
    </source>
</reference>
<sequence length="355" mass="39460">MRFIREIISEKRSAPVAETADLAKPDTGESRYEPLRAGAQMYPPGRASDPLPLDAYELPQDDSFEDAEFDSDFSLFDQSGEEIGDSAPDQVEDAQPDLRQPMNTDDLAFDDAQEEEDYFKDLDISDLNDLQGIADPFEKLRQEHFEQRAEYQAPDPLETCEPEELPAMDARMPIAEPLPERPVEETSSVEVPAPAAGRGSSRSGRVKTRLLGFSAGSLDQTDMFEKTTSHSDSPFPVGWLVVVSELGRGASFALHDGVSKVGRGTDQTVCLNFGDNSISRDNHLSIAYDSEQNRFFVGHSGKSNLVRLNNKPLLSTEELCSRDQIRLGETTLRFIALCEDDFTWAKSEQEALKRA</sequence>
<keyword evidence="4" id="KW-1185">Reference proteome</keyword>
<evidence type="ECO:0000313" key="4">
    <source>
        <dbReference type="Proteomes" id="UP000199582"/>
    </source>
</evidence>
<dbReference type="InterPro" id="IPR008984">
    <property type="entry name" value="SMAD_FHA_dom_sf"/>
</dbReference>
<protein>
    <submittedName>
        <fullName evidence="3">FHA domain-containing protein</fullName>
    </submittedName>
</protein>
<dbReference type="PROSITE" id="PS50006">
    <property type="entry name" value="FHA_DOMAIN"/>
    <property type="match status" value="1"/>
</dbReference>
<evidence type="ECO:0000256" key="1">
    <source>
        <dbReference type="SAM" id="MobiDB-lite"/>
    </source>
</evidence>
<dbReference type="AlphaFoldDB" id="A0A1H7U0D8"/>
<feature type="compositionally biased region" description="Acidic residues" evidence="1">
    <location>
        <begin position="59"/>
        <end position="71"/>
    </location>
</feature>
<dbReference type="Proteomes" id="UP000199582">
    <property type="component" value="Unassembled WGS sequence"/>
</dbReference>
<feature type="domain" description="FHA" evidence="2">
    <location>
        <begin position="259"/>
        <end position="313"/>
    </location>
</feature>
<dbReference type="SUPFAM" id="SSF49879">
    <property type="entry name" value="SMAD/FHA domain"/>
    <property type="match status" value="1"/>
</dbReference>
<feature type="compositionally biased region" description="Acidic residues" evidence="1">
    <location>
        <begin position="79"/>
        <end position="95"/>
    </location>
</feature>